<comment type="caution">
    <text evidence="1">The sequence shown here is derived from an EMBL/GenBank/DDBJ whole genome shotgun (WGS) entry which is preliminary data.</text>
</comment>
<proteinExistence type="predicted"/>
<dbReference type="AlphaFoldDB" id="A0A2T0BGI8"/>
<name>A0A2T0BGI8_9CLOT</name>
<gene>
    <name evidence="1" type="ORF">CLVI_13960</name>
</gene>
<evidence type="ECO:0000313" key="2">
    <source>
        <dbReference type="Proteomes" id="UP000239471"/>
    </source>
</evidence>
<dbReference type="EMBL" id="PVXQ01000011">
    <property type="protein sequence ID" value="PRR82953.1"/>
    <property type="molecule type" value="Genomic_DNA"/>
</dbReference>
<sequence>MKEIKSKIDRLNSKILKIEDDNYKELFNEVSSVLDGLSAKVHEIMVNEAVLAENLKYLDDDISDIQEELFEEVSLEELDEIEEEFKEVTCKGCGKTIYIEASALKENKGIPCPYCDENII</sequence>
<reference evidence="1 2" key="1">
    <citation type="submission" date="2018-03" db="EMBL/GenBank/DDBJ databases">
        <title>Genome sequence of Clostridium vincentii DSM 10228.</title>
        <authorList>
            <person name="Poehlein A."/>
            <person name="Daniel R."/>
        </authorList>
    </citation>
    <scope>NUCLEOTIDE SEQUENCE [LARGE SCALE GENOMIC DNA]</scope>
    <source>
        <strain evidence="1 2">DSM 10228</strain>
    </source>
</reference>
<accession>A0A2T0BGI8</accession>
<dbReference type="NCBIfam" id="NF045650">
    <property type="entry name" value="CD1247_Nterm"/>
    <property type="match status" value="1"/>
</dbReference>
<dbReference type="RefSeq" id="WP_242980599.1">
    <property type="nucleotide sequence ID" value="NZ_PVXQ01000011.1"/>
</dbReference>
<dbReference type="Proteomes" id="UP000239471">
    <property type="component" value="Unassembled WGS sequence"/>
</dbReference>
<evidence type="ECO:0000313" key="1">
    <source>
        <dbReference type="EMBL" id="PRR82953.1"/>
    </source>
</evidence>
<keyword evidence="2" id="KW-1185">Reference proteome</keyword>
<dbReference type="InterPro" id="IPR054688">
    <property type="entry name" value="CD1247_N"/>
</dbReference>
<evidence type="ECO:0008006" key="3">
    <source>
        <dbReference type="Google" id="ProtNLM"/>
    </source>
</evidence>
<protein>
    <recommendedName>
        <fullName evidence="3">Zinc ribbon domain protein</fullName>
    </recommendedName>
</protein>
<organism evidence="1 2">
    <name type="scientific">Clostridium vincentii</name>
    <dbReference type="NCBI Taxonomy" id="52704"/>
    <lineage>
        <taxon>Bacteria</taxon>
        <taxon>Bacillati</taxon>
        <taxon>Bacillota</taxon>
        <taxon>Clostridia</taxon>
        <taxon>Eubacteriales</taxon>
        <taxon>Clostridiaceae</taxon>
        <taxon>Clostridium</taxon>
    </lineage>
</organism>